<dbReference type="InterPro" id="IPR036034">
    <property type="entry name" value="PDZ_sf"/>
</dbReference>
<evidence type="ECO:0000256" key="11">
    <source>
        <dbReference type="ARBA" id="ARBA00022801"/>
    </source>
</evidence>
<feature type="binding site" evidence="16">
    <location>
        <begin position="243"/>
        <end position="245"/>
    </location>
    <ligand>
        <name>substrate</name>
    </ligand>
</feature>
<dbReference type="Pfam" id="PF13180">
    <property type="entry name" value="PDZ_2"/>
    <property type="match status" value="1"/>
</dbReference>
<evidence type="ECO:0000313" key="20">
    <source>
        <dbReference type="Proteomes" id="UP001218208"/>
    </source>
</evidence>
<feature type="chain" id="PRO_5042582318" description="Probable periplasmic serine endoprotease DegP-like" evidence="17">
    <location>
        <begin position="24"/>
        <end position="511"/>
    </location>
</feature>
<comment type="subcellular location">
    <subcellularLocation>
        <location evidence="3">Periplasm</location>
    </subcellularLocation>
</comment>
<feature type="active site" description="Charge relay system" evidence="15">
    <location>
        <position position="140"/>
    </location>
</feature>
<feature type="binding site" evidence="16">
    <location>
        <position position="140"/>
    </location>
    <ligand>
        <name>substrate</name>
    </ligand>
</feature>
<dbReference type="Proteomes" id="UP001218208">
    <property type="component" value="Unassembled WGS sequence"/>
</dbReference>
<dbReference type="SUPFAM" id="SSF50494">
    <property type="entry name" value="Trypsin-like serine proteases"/>
    <property type="match status" value="1"/>
</dbReference>
<evidence type="ECO:0000259" key="18">
    <source>
        <dbReference type="PROSITE" id="PS50106"/>
    </source>
</evidence>
<evidence type="ECO:0000256" key="1">
    <source>
        <dbReference type="ARBA" id="ARBA00001772"/>
    </source>
</evidence>
<evidence type="ECO:0000256" key="13">
    <source>
        <dbReference type="ARBA" id="ARBA00023016"/>
    </source>
</evidence>
<keyword evidence="7" id="KW-0645">Protease</keyword>
<dbReference type="GO" id="GO:0042597">
    <property type="term" value="C:periplasmic space"/>
    <property type="evidence" value="ECO:0007669"/>
    <property type="project" value="UniProtKB-SubCell"/>
</dbReference>
<proteinExistence type="inferred from homology"/>
<dbReference type="Gene3D" id="2.40.10.120">
    <property type="match status" value="1"/>
</dbReference>
<comment type="function">
    <text evidence="2">Might be efficient in the degradation of transiently denatured and unfolded proteins which accumulate in the periplasm following stress conditions.</text>
</comment>
<dbReference type="GO" id="GO:0004252">
    <property type="term" value="F:serine-type endopeptidase activity"/>
    <property type="evidence" value="ECO:0007669"/>
    <property type="project" value="InterPro"/>
</dbReference>
<dbReference type="GO" id="GO:0006508">
    <property type="term" value="P:proteolysis"/>
    <property type="evidence" value="ECO:0007669"/>
    <property type="project" value="UniProtKB-KW"/>
</dbReference>
<evidence type="ECO:0000256" key="3">
    <source>
        <dbReference type="ARBA" id="ARBA00004418"/>
    </source>
</evidence>
<dbReference type="SUPFAM" id="SSF50156">
    <property type="entry name" value="PDZ domain-like"/>
    <property type="match status" value="2"/>
</dbReference>
<dbReference type="InterPro" id="IPR001478">
    <property type="entry name" value="PDZ"/>
</dbReference>
<comment type="caution">
    <text evidence="19">The sequence shown here is derived from an EMBL/GenBank/DDBJ whole genome shotgun (WGS) entry which is preliminary data.</text>
</comment>
<evidence type="ECO:0000313" key="19">
    <source>
        <dbReference type="EMBL" id="EKT4091916.1"/>
    </source>
</evidence>
<dbReference type="CDD" id="cd10839">
    <property type="entry name" value="cpPDZ1_DegP-like"/>
    <property type="match status" value="1"/>
</dbReference>
<keyword evidence="13" id="KW-0346">Stress response</keyword>
<keyword evidence="11" id="KW-0378">Hydrolase</keyword>
<evidence type="ECO:0000256" key="14">
    <source>
        <dbReference type="ARBA" id="ARBA00032850"/>
    </source>
</evidence>
<evidence type="ECO:0000256" key="16">
    <source>
        <dbReference type="PIRSR" id="PIRSR611782-2"/>
    </source>
</evidence>
<dbReference type="Pfam" id="PF13365">
    <property type="entry name" value="Trypsin_2"/>
    <property type="match status" value="1"/>
</dbReference>
<evidence type="ECO:0000256" key="12">
    <source>
        <dbReference type="ARBA" id="ARBA00022825"/>
    </source>
</evidence>
<comment type="catalytic activity">
    <reaction evidence="1">
        <text>Acts on substrates that are at least partially unfolded. The cleavage site P1 residue is normally between a pair of hydrophobic residues, such as Val-|-Val.</text>
        <dbReference type="EC" id="3.4.21.107"/>
    </reaction>
</comment>
<evidence type="ECO:0000256" key="15">
    <source>
        <dbReference type="PIRSR" id="PIRSR611782-1"/>
    </source>
</evidence>
<dbReference type="RefSeq" id="WP_110713129.1">
    <property type="nucleotide sequence ID" value="NZ_CP029773.1"/>
</dbReference>
<dbReference type="EMBL" id="ABLOJW010000006">
    <property type="protein sequence ID" value="EKT4091916.1"/>
    <property type="molecule type" value="Genomic_DNA"/>
</dbReference>
<keyword evidence="12" id="KW-0720">Serine protease</keyword>
<evidence type="ECO:0000256" key="17">
    <source>
        <dbReference type="SAM" id="SignalP"/>
    </source>
</evidence>
<gene>
    <name evidence="19" type="ORF">QEG23_001414</name>
</gene>
<dbReference type="Gene3D" id="2.30.42.10">
    <property type="match status" value="2"/>
</dbReference>
<keyword evidence="10" id="KW-0574">Periplasm</keyword>
<organism evidence="19 20">
    <name type="scientific">Stenotrophomonas maltophilia</name>
    <name type="common">Pseudomonas maltophilia</name>
    <name type="synonym">Xanthomonas maltophilia</name>
    <dbReference type="NCBI Taxonomy" id="40324"/>
    <lineage>
        <taxon>Bacteria</taxon>
        <taxon>Pseudomonadati</taxon>
        <taxon>Pseudomonadota</taxon>
        <taxon>Gammaproteobacteria</taxon>
        <taxon>Lysobacterales</taxon>
        <taxon>Lysobacteraceae</taxon>
        <taxon>Stenotrophomonas</taxon>
        <taxon>Stenotrophomonas maltophilia group</taxon>
    </lineage>
</organism>
<reference evidence="19" key="1">
    <citation type="submission" date="2022-07" db="EMBL/GenBank/DDBJ databases">
        <authorList>
            <consortium name="DAFM: The Division of Animal and Food Microbiology"/>
        </authorList>
    </citation>
    <scope>NUCLEOTIDE SEQUENCE</scope>
    <source>
        <strain evidence="19">19MO01SH01-2</strain>
    </source>
</reference>
<dbReference type="NCBIfam" id="TIGR02037">
    <property type="entry name" value="degP_htrA_DO"/>
    <property type="match status" value="1"/>
</dbReference>
<keyword evidence="8 17" id="KW-0732">Signal</keyword>
<feature type="domain" description="PDZ" evidence="18">
    <location>
        <begin position="294"/>
        <end position="380"/>
    </location>
</feature>
<evidence type="ECO:0000256" key="8">
    <source>
        <dbReference type="ARBA" id="ARBA00022729"/>
    </source>
</evidence>
<comment type="similarity">
    <text evidence="4">Belongs to the peptidase S1C family.</text>
</comment>
<evidence type="ECO:0000256" key="6">
    <source>
        <dbReference type="ARBA" id="ARBA00013958"/>
    </source>
</evidence>
<dbReference type="SMART" id="SM00228">
    <property type="entry name" value="PDZ"/>
    <property type="match status" value="2"/>
</dbReference>
<feature type="active site" description="Charge relay system" evidence="15">
    <location>
        <position position="245"/>
    </location>
</feature>
<name>A0AAI9FTS5_STEMA</name>
<evidence type="ECO:0000256" key="2">
    <source>
        <dbReference type="ARBA" id="ARBA00002610"/>
    </source>
</evidence>
<dbReference type="PANTHER" id="PTHR22939:SF130">
    <property type="entry name" value="PERIPLASMIC SERINE ENDOPROTEASE DEGP-LIKE-RELATED"/>
    <property type="match status" value="1"/>
</dbReference>
<evidence type="ECO:0000256" key="7">
    <source>
        <dbReference type="ARBA" id="ARBA00022670"/>
    </source>
</evidence>
<dbReference type="AlphaFoldDB" id="A0AAI9FTS5"/>
<dbReference type="PANTHER" id="PTHR22939">
    <property type="entry name" value="SERINE PROTEASE FAMILY S1C HTRA-RELATED"/>
    <property type="match status" value="1"/>
</dbReference>
<dbReference type="InterPro" id="IPR009003">
    <property type="entry name" value="Peptidase_S1_PA"/>
</dbReference>
<dbReference type="InterPro" id="IPR001940">
    <property type="entry name" value="Peptidase_S1C"/>
</dbReference>
<feature type="signal peptide" evidence="17">
    <location>
        <begin position="1"/>
        <end position="23"/>
    </location>
</feature>
<accession>A0AAI9FTS5</accession>
<dbReference type="PROSITE" id="PS50106">
    <property type="entry name" value="PDZ"/>
    <property type="match status" value="1"/>
</dbReference>
<evidence type="ECO:0000256" key="10">
    <source>
        <dbReference type="ARBA" id="ARBA00022764"/>
    </source>
</evidence>
<feature type="active site" description="Charge relay system" evidence="15">
    <location>
        <position position="170"/>
    </location>
</feature>
<evidence type="ECO:0000256" key="5">
    <source>
        <dbReference type="ARBA" id="ARBA00013035"/>
    </source>
</evidence>
<sequence length="511" mass="52429">MTPRFRTQAIGLLALTLPLMACAQAPAPAAQTEASPAAAPRAPAQPLVSGLPDFTHLVEQVGPGVVNVDTTIVRNNRQASRGPMGGDDDMPEFFRRFFGPDFPMPGQGPGGQDGGPSIKGRGMGSGFIISPDGYVLTNYHVVADASEVKVKLGDSREFKAKVVGSDQQYDVALLKIEGKNLPTVRVGDSNTLKPGQWVVAIGSPFGLDHSVTAGIVSALGRSTGGADQRYVPFIQTDVAINQGNSGGPLLNTRGEVVGINSQIFSASGGYMGISFAIPIDLAMSAVEQIKKSGKVTRGQLGAVVEPIDSLKAQGLGLPDSRGALVNQIVPGSAAEKAGVQIGDVVRSVNGSPVNNWSDLPPLIGAMAPGSRVTLGVIRDGKPRDLSATLTALSEDGQGNARAAAAAKPDAAPQAGANALLGLDVSDLTAPQRKQFGLDGNEGVRITGVKGQAARDAGLSPGMVILQVGRTPVGSVDGLNRALSSYKKDDVVMLLVRTGNGNSAFVAVKAGQ</sequence>
<evidence type="ECO:0000256" key="4">
    <source>
        <dbReference type="ARBA" id="ARBA00010541"/>
    </source>
</evidence>
<protein>
    <recommendedName>
        <fullName evidence="6">Probable periplasmic serine endoprotease DegP-like</fullName>
        <ecNumber evidence="5">3.4.21.107</ecNumber>
    </recommendedName>
    <alternativeName>
        <fullName evidence="14">Protease Do</fullName>
    </alternativeName>
</protein>
<feature type="binding site" evidence="16">
    <location>
        <position position="170"/>
    </location>
    <ligand>
        <name>substrate</name>
    </ligand>
</feature>
<keyword evidence="9" id="KW-0677">Repeat</keyword>
<dbReference type="PRINTS" id="PR00834">
    <property type="entry name" value="PROTEASES2C"/>
</dbReference>
<dbReference type="EC" id="3.4.21.107" evidence="5"/>
<evidence type="ECO:0000256" key="9">
    <source>
        <dbReference type="ARBA" id="ARBA00022737"/>
    </source>
</evidence>
<dbReference type="InterPro" id="IPR011782">
    <property type="entry name" value="Pept_S1C_Do"/>
</dbReference>